<keyword evidence="3" id="KW-1185">Reference proteome</keyword>
<evidence type="ECO:0000256" key="1">
    <source>
        <dbReference type="SAM" id="MobiDB-lite"/>
    </source>
</evidence>
<proteinExistence type="predicted"/>
<dbReference type="Proteomes" id="UP000005143">
    <property type="component" value="Unassembled WGS sequence"/>
</dbReference>
<dbReference type="EC" id="1.14.13.22" evidence="2"/>
<dbReference type="PRINTS" id="PR00411">
    <property type="entry name" value="PNDRDTASEI"/>
</dbReference>
<comment type="caution">
    <text evidence="2">The sequence shown here is derived from an EMBL/GenBank/DDBJ whole genome shotgun (WGS) entry which is preliminary data.</text>
</comment>
<dbReference type="GO" id="GO:0018667">
    <property type="term" value="F:cyclohexanone monooxygenase activity"/>
    <property type="evidence" value="ECO:0007669"/>
    <property type="project" value="UniProtKB-EC"/>
</dbReference>
<dbReference type="PATRIC" id="fig|1097667.3.peg.3077"/>
<evidence type="ECO:0000313" key="2">
    <source>
        <dbReference type="EMBL" id="EHN10033.1"/>
    </source>
</evidence>
<dbReference type="SUPFAM" id="SSF51905">
    <property type="entry name" value="FAD/NAD(P)-binding domain"/>
    <property type="match status" value="2"/>
</dbReference>
<dbReference type="PANTHER" id="PTHR42877">
    <property type="entry name" value="L-ORNITHINE N(5)-MONOOXYGENASE-RELATED"/>
    <property type="match status" value="1"/>
</dbReference>
<dbReference type="OrthoDB" id="5168853at2"/>
<keyword evidence="2" id="KW-0560">Oxidoreductase</keyword>
<dbReference type="Pfam" id="PF13738">
    <property type="entry name" value="Pyr_redox_3"/>
    <property type="match status" value="1"/>
</dbReference>
<reference evidence="2 3" key="1">
    <citation type="journal article" date="2013" name="Biodegradation">
        <title>Quantitative proteomic analysis of ibuprofen-degrading Patulibacter sp. strain I11.</title>
        <authorList>
            <person name="Almeida B."/>
            <person name="Kjeldal H."/>
            <person name="Lolas I."/>
            <person name="Knudsen A.D."/>
            <person name="Carvalho G."/>
            <person name="Nielsen K.L."/>
            <person name="Barreto Crespo M.T."/>
            <person name="Stensballe A."/>
            <person name="Nielsen J.L."/>
        </authorList>
    </citation>
    <scope>NUCLEOTIDE SEQUENCE [LARGE SCALE GENOMIC DNA]</scope>
    <source>
        <strain evidence="2 3">I11</strain>
    </source>
</reference>
<feature type="region of interest" description="Disordered" evidence="1">
    <location>
        <begin position="518"/>
        <end position="539"/>
    </location>
</feature>
<sequence>MAAKPRARRRRDSAPAPDHEVVVIGAGPGGIGVAVRLKQAGIEDFVLLERADDVGGSWRDNHYPGIGVDIPSLAYQYSFARNPNWSRVFAKGAEVRAYHRDVAERFGVLPHVRFGSEVVGERWDEAARRWQLELADGRIATARFVITAVGAFLRAKADPGIPGLEQFAGKLQRPDSWDDDHDHRGQRVAIIGTGASAVQITPSIAPEVEQLDVYQRTPVWCLPKPDARIPPAVQRALAVPGVAAGLHGAGLLGVEAALRFLVSTPPVVARPLLAGFDRGARAAYRAYLRSRVDDPAARAALEPGFGPLTKRPTLSNAFLPAFNRDNVDLIIAPIERITAGGIRTADGVERPVDMLVLATGYELFSDPESYRPGQVVGREGFDLGEFYAREGLQAYESVSVPRLPNRWMLVGPYSWTGTGWHVLVEVAAGHAVRAITAARERGADVVEVRPHAHQAYHRRVRRRGRNIAHYFGELNGGVRTYYVNSQGDVPYIRPSTVLEARWRSRHFPLEDYAFESPGGAGGPRVADRAGAETAGGAGVDALVAE</sequence>
<dbReference type="PANTHER" id="PTHR42877:SF4">
    <property type="entry name" value="FAD_NAD(P)-BINDING DOMAIN-CONTAINING PROTEIN-RELATED"/>
    <property type="match status" value="1"/>
</dbReference>
<dbReference type="InterPro" id="IPR036188">
    <property type="entry name" value="FAD/NAD-bd_sf"/>
</dbReference>
<keyword evidence="2" id="KW-0503">Monooxygenase</keyword>
<protein>
    <submittedName>
        <fullName evidence="2">Cyclohexanone monooxygenase</fullName>
        <ecNumber evidence="2">1.14.13.22</ecNumber>
    </submittedName>
</protein>
<accession>H0E8E3</accession>
<name>H0E8E3_9ACTN</name>
<organism evidence="2 3">
    <name type="scientific">Patulibacter medicamentivorans</name>
    <dbReference type="NCBI Taxonomy" id="1097667"/>
    <lineage>
        <taxon>Bacteria</taxon>
        <taxon>Bacillati</taxon>
        <taxon>Actinomycetota</taxon>
        <taxon>Thermoleophilia</taxon>
        <taxon>Solirubrobacterales</taxon>
        <taxon>Patulibacteraceae</taxon>
        <taxon>Patulibacter</taxon>
    </lineage>
</organism>
<dbReference type="Gene3D" id="3.50.50.60">
    <property type="entry name" value="FAD/NAD(P)-binding domain"/>
    <property type="match status" value="3"/>
</dbReference>
<gene>
    <name evidence="2" type="ORF">PAI11_31040</name>
</gene>
<evidence type="ECO:0000313" key="3">
    <source>
        <dbReference type="Proteomes" id="UP000005143"/>
    </source>
</evidence>
<dbReference type="PRINTS" id="PR00368">
    <property type="entry name" value="FADPNR"/>
</dbReference>
<dbReference type="InterPro" id="IPR051209">
    <property type="entry name" value="FAD-bind_Monooxygenase_sf"/>
</dbReference>
<dbReference type="AlphaFoldDB" id="H0E8E3"/>
<dbReference type="EMBL" id="AGUD01000243">
    <property type="protein sequence ID" value="EHN10033.1"/>
    <property type="molecule type" value="Genomic_DNA"/>
</dbReference>
<dbReference type="RefSeq" id="WP_007576849.1">
    <property type="nucleotide sequence ID" value="NZ_AGUD01000243.1"/>
</dbReference>